<dbReference type="InterPro" id="IPR036390">
    <property type="entry name" value="WH_DNA-bd_sf"/>
</dbReference>
<evidence type="ECO:0000313" key="1">
    <source>
        <dbReference type="EMBL" id="HIX59453.1"/>
    </source>
</evidence>
<gene>
    <name evidence="1" type="ORF">IAA45_07055</name>
</gene>
<dbReference type="InterPro" id="IPR036388">
    <property type="entry name" value="WH-like_DNA-bd_sf"/>
</dbReference>
<dbReference type="SUPFAM" id="SSF46785">
    <property type="entry name" value="Winged helix' DNA-binding domain"/>
    <property type="match status" value="1"/>
</dbReference>
<reference evidence="1" key="1">
    <citation type="journal article" date="2021" name="PeerJ">
        <title>Extensive microbial diversity within the chicken gut microbiome revealed by metagenomics and culture.</title>
        <authorList>
            <person name="Gilroy R."/>
            <person name="Ravi A."/>
            <person name="Getino M."/>
            <person name="Pursley I."/>
            <person name="Horton D.L."/>
            <person name="Alikhan N.F."/>
            <person name="Baker D."/>
            <person name="Gharbi K."/>
            <person name="Hall N."/>
            <person name="Watson M."/>
            <person name="Adriaenssens E.M."/>
            <person name="Foster-Nyarko E."/>
            <person name="Jarju S."/>
            <person name="Secka A."/>
            <person name="Antonio M."/>
            <person name="Oren A."/>
            <person name="Chaudhuri R.R."/>
            <person name="La Ragione R."/>
            <person name="Hildebrand F."/>
            <person name="Pallen M.J."/>
        </authorList>
    </citation>
    <scope>NUCLEOTIDE SEQUENCE</scope>
    <source>
        <strain evidence="1">ChiSjej1B19-8411</strain>
    </source>
</reference>
<dbReference type="Proteomes" id="UP000886817">
    <property type="component" value="Unassembled WGS sequence"/>
</dbReference>
<accession>A0A9D2B358</accession>
<organism evidence="1 2">
    <name type="scientific">Candidatus Blautia gallistercoris</name>
    <dbReference type="NCBI Taxonomy" id="2838490"/>
    <lineage>
        <taxon>Bacteria</taxon>
        <taxon>Bacillati</taxon>
        <taxon>Bacillota</taxon>
        <taxon>Clostridia</taxon>
        <taxon>Lachnospirales</taxon>
        <taxon>Lachnospiraceae</taxon>
        <taxon>Blautia</taxon>
    </lineage>
</organism>
<proteinExistence type="predicted"/>
<reference evidence="1" key="2">
    <citation type="submission" date="2021-04" db="EMBL/GenBank/DDBJ databases">
        <authorList>
            <person name="Gilroy R."/>
        </authorList>
    </citation>
    <scope>NUCLEOTIDE SEQUENCE</scope>
    <source>
        <strain evidence="1">ChiSjej1B19-8411</strain>
    </source>
</reference>
<dbReference type="EMBL" id="DXEX01000154">
    <property type="protein sequence ID" value="HIX59453.1"/>
    <property type="molecule type" value="Genomic_DNA"/>
</dbReference>
<protein>
    <submittedName>
        <fullName evidence="1">Transcriptional repressor</fullName>
    </submittedName>
</protein>
<dbReference type="AlphaFoldDB" id="A0A9D2B358"/>
<sequence length="152" mass="17506">MEDKIELRKQQKEQIIEKMREKGCRITKQRLKLIDTILENDCSSCKEIFYQTAAKDHKIGIATVYRMVNLLEEIGALQSKDSYKVICAEGKEEKEPVCTVVLDDGTVYRLNDTRWNDVVLKGLKACGYLKGQQVLSISVRRQNHSRAKISRT</sequence>
<dbReference type="Pfam" id="PF01475">
    <property type="entry name" value="FUR"/>
    <property type="match status" value="1"/>
</dbReference>
<dbReference type="GO" id="GO:0003700">
    <property type="term" value="F:DNA-binding transcription factor activity"/>
    <property type="evidence" value="ECO:0007669"/>
    <property type="project" value="InterPro"/>
</dbReference>
<dbReference type="Gene3D" id="1.10.10.10">
    <property type="entry name" value="Winged helix-like DNA-binding domain superfamily/Winged helix DNA-binding domain"/>
    <property type="match status" value="1"/>
</dbReference>
<dbReference type="InterPro" id="IPR002481">
    <property type="entry name" value="FUR"/>
</dbReference>
<evidence type="ECO:0000313" key="2">
    <source>
        <dbReference type="Proteomes" id="UP000886817"/>
    </source>
</evidence>
<name>A0A9D2B358_9FIRM</name>
<comment type="caution">
    <text evidence="1">The sequence shown here is derived from an EMBL/GenBank/DDBJ whole genome shotgun (WGS) entry which is preliminary data.</text>
</comment>